<reference evidence="3" key="1">
    <citation type="submission" date="2021-02" db="EMBL/GenBank/DDBJ databases">
        <authorList>
            <person name="Nowell W R."/>
        </authorList>
    </citation>
    <scope>NUCLEOTIDE SEQUENCE</scope>
    <source>
        <strain evidence="3">Ploen Becks lab</strain>
    </source>
</reference>
<accession>A0A814AVC4</accession>
<proteinExistence type="predicted"/>
<protein>
    <submittedName>
        <fullName evidence="3">Uncharacterized protein</fullName>
    </submittedName>
</protein>
<organism evidence="3 4">
    <name type="scientific">Brachionus calyciflorus</name>
    <dbReference type="NCBI Taxonomy" id="104777"/>
    <lineage>
        <taxon>Eukaryota</taxon>
        <taxon>Metazoa</taxon>
        <taxon>Spiralia</taxon>
        <taxon>Gnathifera</taxon>
        <taxon>Rotifera</taxon>
        <taxon>Eurotatoria</taxon>
        <taxon>Monogononta</taxon>
        <taxon>Pseudotrocha</taxon>
        <taxon>Ploima</taxon>
        <taxon>Brachionidae</taxon>
        <taxon>Brachionus</taxon>
    </lineage>
</organism>
<evidence type="ECO:0000256" key="1">
    <source>
        <dbReference type="SAM" id="MobiDB-lite"/>
    </source>
</evidence>
<name>A0A814AVC4_9BILA</name>
<evidence type="ECO:0000256" key="2">
    <source>
        <dbReference type="SAM" id="Phobius"/>
    </source>
</evidence>
<keyword evidence="2" id="KW-0472">Membrane</keyword>
<dbReference type="EMBL" id="CAJNOC010002204">
    <property type="protein sequence ID" value="CAF0919088.1"/>
    <property type="molecule type" value="Genomic_DNA"/>
</dbReference>
<evidence type="ECO:0000313" key="4">
    <source>
        <dbReference type="Proteomes" id="UP000663879"/>
    </source>
</evidence>
<keyword evidence="2" id="KW-0812">Transmembrane</keyword>
<gene>
    <name evidence="3" type="ORF">OXX778_LOCUS12290</name>
</gene>
<comment type="caution">
    <text evidence="3">The sequence shown here is derived from an EMBL/GenBank/DDBJ whole genome shotgun (WGS) entry which is preliminary data.</text>
</comment>
<keyword evidence="4" id="KW-1185">Reference proteome</keyword>
<feature type="transmembrane region" description="Helical" evidence="2">
    <location>
        <begin position="123"/>
        <end position="147"/>
    </location>
</feature>
<feature type="region of interest" description="Disordered" evidence="1">
    <location>
        <begin position="213"/>
        <end position="234"/>
    </location>
</feature>
<dbReference type="AlphaFoldDB" id="A0A814AVC4"/>
<dbReference type="Proteomes" id="UP000663879">
    <property type="component" value="Unassembled WGS sequence"/>
</dbReference>
<keyword evidence="2" id="KW-1133">Transmembrane helix</keyword>
<sequence>MTICYLRHKEKPCCDSWIRDFTVSQKKKMCKYSILFVLMTLNGLVFTDEIIPNAVNETVVPQINIPLIHDSNSSNIAINSNHNLSMLAKKENNLIVNGSGVSIGRNLSPEVQSVQQTATGSNAVTYIVVTVVIEIIVVGAVLGAIFFMKKRLFVFNLNNGEKAENNDGANAVLTNASNENDSVSKLEGAVENKMEIIDETSETKNDEVKIETQVEEKNQENPPEKKLSEQTTSTSLVVNVLNEIIDQVDPEKQPLNSNSTQSE</sequence>
<evidence type="ECO:0000313" key="3">
    <source>
        <dbReference type="EMBL" id="CAF0919088.1"/>
    </source>
</evidence>
<feature type="compositionally biased region" description="Basic and acidic residues" evidence="1">
    <location>
        <begin position="213"/>
        <end position="228"/>
    </location>
</feature>